<keyword evidence="3 6" id="KW-0812">Transmembrane</keyword>
<organism evidence="8 9">
    <name type="scientific">Rhizobium etli bv. mimosae str. IE4771</name>
    <dbReference type="NCBI Taxonomy" id="1432050"/>
    <lineage>
        <taxon>Bacteria</taxon>
        <taxon>Pseudomonadati</taxon>
        <taxon>Pseudomonadota</taxon>
        <taxon>Alphaproteobacteria</taxon>
        <taxon>Hyphomicrobiales</taxon>
        <taxon>Rhizobiaceae</taxon>
        <taxon>Rhizobium/Agrobacterium group</taxon>
        <taxon>Rhizobium</taxon>
    </lineage>
</organism>
<dbReference type="NCBIfam" id="TIGR01097">
    <property type="entry name" value="PhnE"/>
    <property type="match status" value="1"/>
</dbReference>
<dbReference type="GO" id="GO:0015416">
    <property type="term" value="F:ABC-type phosphonate transporter activity"/>
    <property type="evidence" value="ECO:0007669"/>
    <property type="project" value="InterPro"/>
</dbReference>
<dbReference type="GO" id="GO:0005886">
    <property type="term" value="C:plasma membrane"/>
    <property type="evidence" value="ECO:0007669"/>
    <property type="project" value="UniProtKB-SubCell"/>
</dbReference>
<dbReference type="RefSeq" id="WP_038686125.1">
    <property type="nucleotide sequence ID" value="NZ_CP006986.1"/>
</dbReference>
<dbReference type="InterPro" id="IPR035906">
    <property type="entry name" value="MetI-like_sf"/>
</dbReference>
<evidence type="ECO:0000256" key="1">
    <source>
        <dbReference type="ARBA" id="ARBA00004651"/>
    </source>
</evidence>
<dbReference type="Pfam" id="PF00528">
    <property type="entry name" value="BPD_transp_1"/>
    <property type="match status" value="1"/>
</dbReference>
<feature type="transmembrane region" description="Helical" evidence="6">
    <location>
        <begin position="304"/>
        <end position="328"/>
    </location>
</feature>
<dbReference type="PROSITE" id="PS50928">
    <property type="entry name" value="ABC_TM1"/>
    <property type="match status" value="1"/>
</dbReference>
<dbReference type="CDD" id="cd06261">
    <property type="entry name" value="TM_PBP2"/>
    <property type="match status" value="1"/>
</dbReference>
<evidence type="ECO:0000256" key="4">
    <source>
        <dbReference type="ARBA" id="ARBA00022989"/>
    </source>
</evidence>
<dbReference type="InterPro" id="IPR000515">
    <property type="entry name" value="MetI-like"/>
</dbReference>
<name>A0A060HUV0_RHIET</name>
<gene>
    <name evidence="8" type="ORF">IE4771_CH00177</name>
</gene>
<dbReference type="OrthoDB" id="7820570at2"/>
<feature type="transmembrane region" description="Helical" evidence="6">
    <location>
        <begin position="31"/>
        <end position="51"/>
    </location>
</feature>
<feature type="transmembrane region" description="Helical" evidence="6">
    <location>
        <begin position="419"/>
        <end position="440"/>
    </location>
</feature>
<protein>
    <submittedName>
        <fullName evidence="8">Phosphonate ABC transporter permease protein</fullName>
    </submittedName>
</protein>
<evidence type="ECO:0000256" key="5">
    <source>
        <dbReference type="ARBA" id="ARBA00023136"/>
    </source>
</evidence>
<reference evidence="8 9" key="1">
    <citation type="submission" date="2013-12" db="EMBL/GenBank/DDBJ databases">
        <title>Complete genome sequence of Rhizobium etli bv. mimosae IE4771.</title>
        <authorList>
            <person name="Bustos P."/>
            <person name="Santamaria R.I."/>
            <person name="Lozano L."/>
            <person name="Ormeno-Orrillo E."/>
            <person name="Rogel M.A."/>
            <person name="Romero D."/>
            <person name="Cevallos M.A."/>
            <person name="Martinez-Romero E."/>
            <person name="Gonzalez V."/>
        </authorList>
    </citation>
    <scope>NUCLEOTIDE SEQUENCE [LARGE SCALE GENOMIC DNA]</scope>
    <source>
        <strain evidence="8 9">IE4771</strain>
    </source>
</reference>
<dbReference type="Gene3D" id="1.10.3720.10">
    <property type="entry name" value="MetI-like"/>
    <property type="match status" value="1"/>
</dbReference>
<evidence type="ECO:0000256" key="6">
    <source>
        <dbReference type="RuleBase" id="RU363032"/>
    </source>
</evidence>
<evidence type="ECO:0000256" key="2">
    <source>
        <dbReference type="ARBA" id="ARBA00022448"/>
    </source>
</evidence>
<proteinExistence type="inferred from homology"/>
<comment type="similarity">
    <text evidence="6">Belongs to the binding-protein-dependent transport system permease family.</text>
</comment>
<dbReference type="EMBL" id="CP006986">
    <property type="protein sequence ID" value="AIC25347.1"/>
    <property type="molecule type" value="Genomic_DNA"/>
</dbReference>
<evidence type="ECO:0000256" key="3">
    <source>
        <dbReference type="ARBA" id="ARBA00022692"/>
    </source>
</evidence>
<evidence type="ECO:0000313" key="9">
    <source>
        <dbReference type="Proteomes" id="UP000027180"/>
    </source>
</evidence>
<dbReference type="SUPFAM" id="SSF161098">
    <property type="entry name" value="MetI-like"/>
    <property type="match status" value="1"/>
</dbReference>
<keyword evidence="2 6" id="KW-0813">Transport</keyword>
<comment type="subcellular location">
    <subcellularLocation>
        <location evidence="1 6">Cell membrane</location>
        <topology evidence="1 6">Multi-pass membrane protein</topology>
    </subcellularLocation>
</comment>
<dbReference type="InterPro" id="IPR005769">
    <property type="entry name" value="PhnE/PtxC"/>
</dbReference>
<dbReference type="PANTHER" id="PTHR30043:SF9">
    <property type="entry name" value="PHOSPHONATES TRANSPORT SYSTEM PERMEASE PROTEIN"/>
    <property type="match status" value="1"/>
</dbReference>
<sequence length="450" mass="50505">MSSGLTMNAVERNRLLAAYPDVFHRSFMQRWGLLVVSAAVLVYLAFCFAFFNVIPTFVNGNWDRAAIYVQDWYSWRAQPRLRFQNDQVVPQWTSRRQYPEGADIYWLKPSADGSSYTVTFGSDGDRLEVSPSRVDVYIDGKLYPVTITRDRASLPADAPVQMQQDDNKVNVYYGFSGQAEIRTSQVYVQRRFLGWANFFFDTQSPFWGRSLPEVVGLMFSGARLDANQSNASLALDNFLNNASWQHGDILSKLMQTLVMAFVGTLFGTLVAFPLAFIAARNIMRHRAVNWATKRLFDFLRSIDMLIWALFFTRAFGPGPLPGIAAIFFTDTGALGKVYAEALENIDDKQREGVKSVGAAPIAVQRFGVVPQVLPVFISQSLYFWESNTRSATVIGAVGAGGIGLKLLESMKTNSDWDKVAYMVLLILLVVFAFDNLSNALRSRVMGKKNH</sequence>
<feature type="domain" description="ABC transmembrane type-1" evidence="7">
    <location>
        <begin position="253"/>
        <end position="437"/>
    </location>
</feature>
<dbReference type="PANTHER" id="PTHR30043">
    <property type="entry name" value="PHOSPHONATES TRANSPORT SYSTEM PERMEASE PROTEIN"/>
    <property type="match status" value="1"/>
</dbReference>
<dbReference type="Proteomes" id="UP000027180">
    <property type="component" value="Chromosome"/>
</dbReference>
<dbReference type="AlphaFoldDB" id="A0A060HUV0"/>
<accession>A0A060HUV0</accession>
<evidence type="ECO:0000259" key="7">
    <source>
        <dbReference type="PROSITE" id="PS50928"/>
    </source>
</evidence>
<dbReference type="HOGENOM" id="CLU_608164_0_0_5"/>
<keyword evidence="5 6" id="KW-0472">Membrane</keyword>
<feature type="transmembrane region" description="Helical" evidence="6">
    <location>
        <begin position="257"/>
        <end position="283"/>
    </location>
</feature>
<dbReference type="KEGG" id="rei:IE4771_CH00177"/>
<evidence type="ECO:0000313" key="8">
    <source>
        <dbReference type="EMBL" id="AIC25347.1"/>
    </source>
</evidence>
<keyword evidence="4 6" id="KW-1133">Transmembrane helix</keyword>